<feature type="compositionally biased region" description="Polar residues" evidence="11">
    <location>
        <begin position="961"/>
        <end position="970"/>
    </location>
</feature>
<feature type="compositionally biased region" description="Basic residues" evidence="11">
    <location>
        <begin position="1391"/>
        <end position="1401"/>
    </location>
</feature>
<feature type="compositionally biased region" description="Acidic residues" evidence="11">
    <location>
        <begin position="1373"/>
        <end position="1386"/>
    </location>
</feature>
<keyword evidence="5 10" id="KW-0132">Cell division</keyword>
<dbReference type="GeneID" id="113499036"/>
<evidence type="ECO:0000256" key="3">
    <source>
        <dbReference type="ARBA" id="ARBA00009606"/>
    </source>
</evidence>
<dbReference type="InterPro" id="IPR011989">
    <property type="entry name" value="ARM-like"/>
</dbReference>
<feature type="compositionally biased region" description="Basic residues" evidence="11">
    <location>
        <begin position="1322"/>
        <end position="1336"/>
    </location>
</feature>
<feature type="region of interest" description="Disordered" evidence="11">
    <location>
        <begin position="1292"/>
        <end position="1401"/>
    </location>
</feature>
<feature type="region of interest" description="Disordered" evidence="11">
    <location>
        <begin position="910"/>
        <end position="931"/>
    </location>
</feature>
<evidence type="ECO:0000259" key="12">
    <source>
        <dbReference type="Pfam" id="PF12717"/>
    </source>
</evidence>
<evidence type="ECO:0000256" key="7">
    <source>
        <dbReference type="ARBA" id="ARBA00023067"/>
    </source>
</evidence>
<dbReference type="Proteomes" id="UP000322000">
    <property type="component" value="Chromosome 11"/>
</dbReference>
<dbReference type="InParanoid" id="A0A7E5W3F9"/>
<feature type="region of interest" description="Disordered" evidence="11">
    <location>
        <begin position="946"/>
        <end position="980"/>
    </location>
</feature>
<evidence type="ECO:0000256" key="6">
    <source>
        <dbReference type="ARBA" id="ARBA00022776"/>
    </source>
</evidence>
<evidence type="ECO:0000259" key="13">
    <source>
        <dbReference type="Pfam" id="PF12922"/>
    </source>
</evidence>
<evidence type="ECO:0000256" key="10">
    <source>
        <dbReference type="PIRNR" id="PIRNR017127"/>
    </source>
</evidence>
<dbReference type="GO" id="GO:0042393">
    <property type="term" value="F:histone binding"/>
    <property type="evidence" value="ECO:0007669"/>
    <property type="project" value="TreeGrafter"/>
</dbReference>
<accession>A0A7E5W3F9</accession>
<name>A0A7E5W3F9_TRINI</name>
<feature type="compositionally biased region" description="Basic residues" evidence="11">
    <location>
        <begin position="1357"/>
        <end position="1368"/>
    </location>
</feature>
<evidence type="ECO:0000256" key="1">
    <source>
        <dbReference type="ARBA" id="ARBA00004123"/>
    </source>
</evidence>
<dbReference type="CTD" id="43491"/>
<evidence type="ECO:0000256" key="11">
    <source>
        <dbReference type="SAM" id="MobiDB-lite"/>
    </source>
</evidence>
<evidence type="ECO:0000256" key="8">
    <source>
        <dbReference type="ARBA" id="ARBA00023242"/>
    </source>
</evidence>
<feature type="compositionally biased region" description="Low complexity" evidence="11">
    <location>
        <begin position="1337"/>
        <end position="1353"/>
    </location>
</feature>
<dbReference type="KEGG" id="tnl:113499036"/>
<feature type="domain" description="Condensin complex subunit 1 C-terminal" evidence="12">
    <location>
        <begin position="1067"/>
        <end position="1227"/>
    </location>
</feature>
<keyword evidence="8" id="KW-0539">Nucleus</keyword>
<reference evidence="15" key="1">
    <citation type="submission" date="2025-08" db="UniProtKB">
        <authorList>
            <consortium name="RefSeq"/>
        </authorList>
    </citation>
    <scope>IDENTIFICATION</scope>
</reference>
<evidence type="ECO:0000313" key="15">
    <source>
        <dbReference type="RefSeq" id="XP_026735164.1"/>
    </source>
</evidence>
<dbReference type="GO" id="GO:0051301">
    <property type="term" value="P:cell division"/>
    <property type="evidence" value="ECO:0007669"/>
    <property type="project" value="UniProtKB-KW"/>
</dbReference>
<protein>
    <recommendedName>
        <fullName evidence="10">Condensin complex subunit 1</fullName>
    </recommendedName>
</protein>
<dbReference type="FunCoup" id="A0A7E5W3F9">
    <property type="interactions" value="900"/>
</dbReference>
<dbReference type="Pfam" id="PF12717">
    <property type="entry name" value="Cnd1"/>
    <property type="match status" value="1"/>
</dbReference>
<dbReference type="PIRSF" id="PIRSF017127">
    <property type="entry name" value="Condensin_D2"/>
    <property type="match status" value="1"/>
</dbReference>
<dbReference type="Pfam" id="PF12922">
    <property type="entry name" value="Cnd1_N"/>
    <property type="match status" value="1"/>
</dbReference>
<evidence type="ECO:0000313" key="14">
    <source>
        <dbReference type="Proteomes" id="UP000322000"/>
    </source>
</evidence>
<proteinExistence type="inferred from homology"/>
<dbReference type="GO" id="GO:0005634">
    <property type="term" value="C:nucleus"/>
    <property type="evidence" value="ECO:0007669"/>
    <property type="project" value="UniProtKB-SubCell"/>
</dbReference>
<dbReference type="InterPro" id="IPR007673">
    <property type="entry name" value="Condensin_cplx_su1"/>
</dbReference>
<dbReference type="PANTHER" id="PTHR14222">
    <property type="entry name" value="CONDENSIN"/>
    <property type="match status" value="1"/>
</dbReference>
<dbReference type="InterPro" id="IPR016024">
    <property type="entry name" value="ARM-type_fold"/>
</dbReference>
<evidence type="ECO:0000256" key="2">
    <source>
        <dbReference type="ARBA" id="ARBA00004286"/>
    </source>
</evidence>
<dbReference type="GO" id="GO:0010032">
    <property type="term" value="P:meiotic chromosome condensation"/>
    <property type="evidence" value="ECO:0007669"/>
    <property type="project" value="TreeGrafter"/>
</dbReference>
<dbReference type="GO" id="GO:0000796">
    <property type="term" value="C:condensin complex"/>
    <property type="evidence" value="ECO:0007669"/>
    <property type="project" value="TreeGrafter"/>
</dbReference>
<keyword evidence="7 10" id="KW-0226">DNA condensation</keyword>
<organism evidence="14 15">
    <name type="scientific">Trichoplusia ni</name>
    <name type="common">Cabbage looper</name>
    <dbReference type="NCBI Taxonomy" id="7111"/>
    <lineage>
        <taxon>Eukaryota</taxon>
        <taxon>Metazoa</taxon>
        <taxon>Ecdysozoa</taxon>
        <taxon>Arthropoda</taxon>
        <taxon>Hexapoda</taxon>
        <taxon>Insecta</taxon>
        <taxon>Pterygota</taxon>
        <taxon>Neoptera</taxon>
        <taxon>Endopterygota</taxon>
        <taxon>Lepidoptera</taxon>
        <taxon>Glossata</taxon>
        <taxon>Ditrysia</taxon>
        <taxon>Noctuoidea</taxon>
        <taxon>Noctuidae</taxon>
        <taxon>Plusiinae</taxon>
        <taxon>Trichoplusia</taxon>
    </lineage>
</organism>
<keyword evidence="6 10" id="KW-0498">Mitosis</keyword>
<dbReference type="GO" id="GO:0000779">
    <property type="term" value="C:condensed chromosome, centromeric region"/>
    <property type="evidence" value="ECO:0007669"/>
    <property type="project" value="TreeGrafter"/>
</dbReference>
<comment type="subcellular location">
    <subcellularLocation>
        <location evidence="2">Chromosome</location>
    </subcellularLocation>
    <subcellularLocation>
        <location evidence="1">Nucleus</location>
    </subcellularLocation>
</comment>
<dbReference type="InterPro" id="IPR032682">
    <property type="entry name" value="Cnd1_C"/>
</dbReference>
<evidence type="ECO:0000256" key="5">
    <source>
        <dbReference type="ARBA" id="ARBA00022618"/>
    </source>
</evidence>
<feature type="domain" description="Condensin complex subunit 1 N-terminal" evidence="13">
    <location>
        <begin position="75"/>
        <end position="233"/>
    </location>
</feature>
<dbReference type="OrthoDB" id="436262at2759"/>
<dbReference type="InterPro" id="IPR024324">
    <property type="entry name" value="Condensin_cplx_su1_N"/>
</dbReference>
<dbReference type="RefSeq" id="XP_026735164.1">
    <property type="nucleotide sequence ID" value="XM_026879363.1"/>
</dbReference>
<evidence type="ECO:0000256" key="4">
    <source>
        <dbReference type="ARBA" id="ARBA00022454"/>
    </source>
</evidence>
<keyword evidence="9 10" id="KW-0131">Cell cycle</keyword>
<dbReference type="PANTHER" id="PTHR14222:SF2">
    <property type="entry name" value="CONDENSIN COMPLEX SUBUNIT 1"/>
    <property type="match status" value="1"/>
</dbReference>
<dbReference type="SUPFAM" id="SSF48371">
    <property type="entry name" value="ARM repeat"/>
    <property type="match status" value="1"/>
</dbReference>
<dbReference type="InterPro" id="IPR026971">
    <property type="entry name" value="CND1/NCAPD3"/>
</dbReference>
<keyword evidence="4" id="KW-0158">Chromosome</keyword>
<feature type="compositionally biased region" description="Low complexity" evidence="11">
    <location>
        <begin position="949"/>
        <end position="960"/>
    </location>
</feature>
<dbReference type="Gene3D" id="1.25.10.10">
    <property type="entry name" value="Leucine-rich Repeat Variant"/>
    <property type="match status" value="1"/>
</dbReference>
<sequence>MSHFDFAIPLQKDELLESHAGQYHVEDVVQARVLLSKLQDAARAFNSSGVEYILEHFDTYFSIIVHGNKLEWNVINKGFDHIVRAAKSLCNHLEQVLQEKEIDSEVRVKNLNILKMMMYLFTQIIKTKDTKLAADNSTKLTLGKKGKKAVDDEEFCGWTEADKQASLITLHLVLQQPLSRLWDPPLAEDNFVSMVADPCYKALEEQIIKTKSIRETVFQVLGVLIKKYNHGTSCLIKLVQILQMMEHSVSPICAGVVQLTKDFGLGTFGPQMVREIAEALASSDEDNAGTEQGAARNCGAFLLELTKELPKEMTNAIATIQPYLESDESYTLRISVLGMMCEVLIVELSGEGLTDEQRAQRDDFLDDLYEHMHDLSAYVRHKVLQFWCRLQRENCVPVTRQRTVLERAIGRLKDKAALVRKAAIQLLKIFLECNPFSAQLKLEILEDQLKTELEILENLQKKLNPGPDPELVKKWEKIEDEVTNAIKSGMDIMTQDEPELSQASLENLYESIRKHLREKNYYKAYLLVKHTERQYPEAKLLRCDMEKSDQINYFVALLRNMYVIPDRRQSISLTQQCETELALYKRLEEKESIVAFLQESVHFSRMVSEAVPLINSLLMSKQAGDVSEAIDFFTAAHHFNIESAKVGVANMLLLVWSPDQDKREAVERAYREMYLDCDNKAERARSFAIAKNLVALMTHIDRGSALALEHLVSKWVEKGDISTAIIQVFWEMFLKKIDGTTDMDSYAALSLLVMVAKAKPSVAVANLDVILSHGLTADYNSRNLSVQLLIPMTKKTQRYPAEHTIFTSLFDSLIETFSKFDKFMSFAANSIDLIYAICDTPEIICGKILAEMYRRVEEKMMKDSDNQDEISLPMELLTRFVFVLGQVALQQLIYLDIFVYSELRRRNQVREERKVEEKRKKKAGAFATPGRRGRVDDLRRQTLMNLSNASASSRQQRSASVTSNKGPSVNTTMTEEETGLEGAVADDADAEYVRGVCERDIVGAGAALARYLPLLRYLLANPARASHALQAAAALTFTRYMLVSNAVCEEGLQLMVTVLKKSKNVSLRTNLTIAFADLTLRFPNLTQPWTHHIYHILSDEELEIRQCAVKMLSFLVLHEMVRVKGQIADMALCCADKDARVASMTRLFFKQLSQKGNALYNVMPDIISRLSDPELNVPEDQYRVIMKYITSLIQKDRQMEALVEKLCQRFKLSTEERQWRDIAYCLSLFTYNERSLRKLIENLDCYKDKLHCSGVMDSFNTLMNNTSKMAKNEIKALVTELGDKIEECFAVRDGEDGNTEEGSECGGVSEGEPRRTEPVKATPKRKPAPRRNRRRSSSSPDENEPPNNERSPPTVRKSSRKAATRKNKAVVSDESDEDFQQKDDEEVFKKPSVKKTTRRRK</sequence>
<keyword evidence="14" id="KW-1185">Reference proteome</keyword>
<comment type="similarity">
    <text evidence="3 10">Belongs to the CND1 (condensin subunit 1) family.</text>
</comment>
<dbReference type="GO" id="GO:0007076">
    <property type="term" value="P:mitotic chromosome condensation"/>
    <property type="evidence" value="ECO:0007669"/>
    <property type="project" value="InterPro"/>
</dbReference>
<gene>
    <name evidence="15" type="primary">LOC113499036</name>
</gene>
<evidence type="ECO:0000256" key="9">
    <source>
        <dbReference type="ARBA" id="ARBA00023306"/>
    </source>
</evidence>
<comment type="function">
    <text evidence="10">Regulatory subunit of the condensin complex, a complex required for conversion of interphase chromatin into mitotic-like condense chromosomes. The condensin complex probably introduces positive supercoils into relaxed DNA in the presence of type I topoisomerases and converts nicked DNA into positive knotted forms in the presence of type II topoisomerases.</text>
</comment>